<proteinExistence type="predicted"/>
<sequence length="156" mass="16349">MRPLSEKLPMSILRFIPACAPAALVFAACPAAAQVVVIGGPSTIGADSASGVPIRIVSANSGGMRVSIDTDPDVALVCDNKEPKTTCYAYVKKGSVIRVAMRRPTGPRAMPGQGVAPQPSQWAYDCIGTTGPDCVVTMDRVRTVFVDWSASARRGQ</sequence>
<reference evidence="2 3" key="1">
    <citation type="submission" date="2024-05" db="EMBL/GenBank/DDBJ databases">
        <title>Sphingomonas sp. HF-S3 16S ribosomal RNA gene Genome sequencing and assembly.</title>
        <authorList>
            <person name="Lee H."/>
        </authorList>
    </citation>
    <scope>NUCLEOTIDE SEQUENCE [LARGE SCALE GENOMIC DNA]</scope>
    <source>
        <strain evidence="2 3">HF-S3</strain>
    </source>
</reference>
<evidence type="ECO:0000256" key="1">
    <source>
        <dbReference type="SAM" id="SignalP"/>
    </source>
</evidence>
<feature type="chain" id="PRO_5045374186" evidence="1">
    <location>
        <begin position="34"/>
        <end position="156"/>
    </location>
</feature>
<dbReference type="EMBL" id="JBDIZK010000010">
    <property type="protein sequence ID" value="MEN3748734.1"/>
    <property type="molecule type" value="Genomic_DNA"/>
</dbReference>
<feature type="signal peptide" evidence="1">
    <location>
        <begin position="1"/>
        <end position="33"/>
    </location>
</feature>
<dbReference type="PROSITE" id="PS51257">
    <property type="entry name" value="PROKAR_LIPOPROTEIN"/>
    <property type="match status" value="1"/>
</dbReference>
<gene>
    <name evidence="2" type="ORF">TPR58_16280</name>
</gene>
<evidence type="ECO:0000313" key="2">
    <source>
        <dbReference type="EMBL" id="MEN3748734.1"/>
    </source>
</evidence>
<evidence type="ECO:0000313" key="3">
    <source>
        <dbReference type="Proteomes" id="UP001427805"/>
    </source>
</evidence>
<organism evidence="2 3">
    <name type="scientific">Sphingomonas rustica</name>
    <dbReference type="NCBI Taxonomy" id="3103142"/>
    <lineage>
        <taxon>Bacteria</taxon>
        <taxon>Pseudomonadati</taxon>
        <taxon>Pseudomonadota</taxon>
        <taxon>Alphaproteobacteria</taxon>
        <taxon>Sphingomonadales</taxon>
        <taxon>Sphingomonadaceae</taxon>
        <taxon>Sphingomonas</taxon>
    </lineage>
</organism>
<protein>
    <submittedName>
        <fullName evidence="2">Uncharacterized protein</fullName>
    </submittedName>
</protein>
<name>A0ABV0BAZ5_9SPHN</name>
<keyword evidence="1" id="KW-0732">Signal</keyword>
<keyword evidence="3" id="KW-1185">Reference proteome</keyword>
<accession>A0ABV0BAZ5</accession>
<dbReference type="Proteomes" id="UP001427805">
    <property type="component" value="Unassembled WGS sequence"/>
</dbReference>
<comment type="caution">
    <text evidence="2">The sequence shown here is derived from an EMBL/GenBank/DDBJ whole genome shotgun (WGS) entry which is preliminary data.</text>
</comment>